<feature type="binding site" evidence="11">
    <location>
        <position position="143"/>
    </location>
    <ligand>
        <name>pyrroloquinoline quinone</name>
        <dbReference type="ChEBI" id="CHEBI:58442"/>
    </ligand>
</feature>
<feature type="binding site" evidence="12">
    <location>
        <position position="326"/>
    </location>
    <ligand>
        <name>Ca(2+)</name>
        <dbReference type="ChEBI" id="CHEBI:29108"/>
    </ligand>
</feature>
<comment type="caution">
    <text evidence="16">The sequence shown here is derived from an EMBL/GenBank/DDBJ whole genome shotgun (WGS) entry which is preliminary data.</text>
</comment>
<dbReference type="Proteomes" id="UP001138757">
    <property type="component" value="Unassembled WGS sequence"/>
</dbReference>
<dbReference type="InterPro" id="IPR009056">
    <property type="entry name" value="Cyt_c-like_dom"/>
</dbReference>
<dbReference type="GO" id="GO:0005509">
    <property type="term" value="F:calcium ion binding"/>
    <property type="evidence" value="ECO:0007669"/>
    <property type="project" value="InterPro"/>
</dbReference>
<evidence type="ECO:0000256" key="2">
    <source>
        <dbReference type="ARBA" id="ARBA00022617"/>
    </source>
</evidence>
<dbReference type="Pfam" id="PF13442">
    <property type="entry name" value="Cytochrome_CBB3"/>
    <property type="match status" value="1"/>
</dbReference>
<feature type="chain" id="PRO_5040834199" evidence="14">
    <location>
        <begin position="31"/>
        <end position="701"/>
    </location>
</feature>
<evidence type="ECO:0000259" key="15">
    <source>
        <dbReference type="PROSITE" id="PS51007"/>
    </source>
</evidence>
<feature type="binding site" evidence="11">
    <location>
        <position position="353"/>
    </location>
    <ligand>
        <name>pyrroloquinoline quinone</name>
        <dbReference type="ChEBI" id="CHEBI:58442"/>
    </ligand>
</feature>
<dbReference type="InterPro" id="IPR002372">
    <property type="entry name" value="PQQ_rpt_dom"/>
</dbReference>
<dbReference type="InterPro" id="IPR036909">
    <property type="entry name" value="Cyt_c-like_dom_sf"/>
</dbReference>
<dbReference type="PROSITE" id="PS51007">
    <property type="entry name" value="CYTC"/>
    <property type="match status" value="1"/>
</dbReference>
<dbReference type="PANTHER" id="PTHR32303">
    <property type="entry name" value="QUINOPROTEIN ALCOHOL DEHYDROGENASE (CYTOCHROME C)"/>
    <property type="match status" value="1"/>
</dbReference>
<keyword evidence="4 14" id="KW-0732">Signal</keyword>
<protein>
    <submittedName>
        <fullName evidence="16">PQQ-dependent dehydrogenase, methanol/ethanol family</fullName>
        <ecNumber evidence="16">1.1.2.-</ecNumber>
    </submittedName>
</protein>
<dbReference type="GO" id="GO:0009055">
    <property type="term" value="F:electron transfer activity"/>
    <property type="evidence" value="ECO:0007669"/>
    <property type="project" value="InterPro"/>
</dbReference>
<comment type="similarity">
    <text evidence="1">Belongs to the bacterial PQQ dehydrogenase family.</text>
</comment>
<feature type="binding site" evidence="11">
    <location>
        <position position="187"/>
    </location>
    <ligand>
        <name>pyrroloquinoline quinone</name>
        <dbReference type="ChEBI" id="CHEBI:58442"/>
    </ligand>
</feature>
<keyword evidence="2 11" id="KW-0349">Heme</keyword>
<feature type="disulfide bond" evidence="13">
    <location>
        <begin position="137"/>
        <end position="138"/>
    </location>
</feature>
<dbReference type="AlphaFoldDB" id="A0A9X1DCI0"/>
<evidence type="ECO:0000256" key="6">
    <source>
        <dbReference type="ARBA" id="ARBA00022891"/>
    </source>
</evidence>
<evidence type="ECO:0000256" key="13">
    <source>
        <dbReference type="PIRSR" id="PIRSR617512-4"/>
    </source>
</evidence>
<feature type="active site" description="Proton acceptor" evidence="10">
    <location>
        <position position="326"/>
    </location>
</feature>
<keyword evidence="5 12" id="KW-0106">Calcium</keyword>
<dbReference type="NCBIfam" id="TIGR03075">
    <property type="entry name" value="PQQ_enz_alc_DH"/>
    <property type="match status" value="1"/>
</dbReference>
<comment type="cofactor">
    <cofactor evidence="12">
        <name>Ca(2+)</name>
        <dbReference type="ChEBI" id="CHEBI:29108"/>
    </cofactor>
    <text evidence="12">Binds 1 Ca(2+) ion per subunit.</text>
</comment>
<evidence type="ECO:0000256" key="3">
    <source>
        <dbReference type="ARBA" id="ARBA00022723"/>
    </source>
</evidence>
<reference evidence="16" key="1">
    <citation type="submission" date="2021-05" db="EMBL/GenBank/DDBJ databases">
        <title>Genome of Sphingobium sp. strain.</title>
        <authorList>
            <person name="Fan R."/>
        </authorList>
    </citation>
    <scope>NUCLEOTIDE SEQUENCE</scope>
    <source>
        <strain evidence="16">H33</strain>
    </source>
</reference>
<comment type="cofactor">
    <cofactor evidence="11">
        <name>heme c</name>
        <dbReference type="ChEBI" id="CHEBI:61717"/>
    </cofactor>
    <text evidence="11">Binds 1 heme c group per subunit.</text>
</comment>
<feature type="binding site" description="axial binding residue" evidence="12">
    <location>
        <position position="668"/>
    </location>
    <ligand>
        <name>heme c</name>
        <dbReference type="ChEBI" id="CHEBI:61717"/>
    </ligand>
    <ligandPart>
        <name>Fe</name>
        <dbReference type="ChEBI" id="CHEBI:18248"/>
    </ligandPart>
</feature>
<name>A0A9X1DCI0_9SPHN</name>
<sequence>MGYARLRLCRGFGGVLMTGALLAAAPLAIAGPANVDHARLLAADRTPGEWLTTGRTYDEQRFSPLDQINDRNVAQLGLVWSADIPVDRGVEATPLVIGRTLYNIEPWNVTTAYDATTGKQLWRFDPKVNRDYGKLACCDIVTRGVAAWKGRIYLATLDGRLIALDARTGKPAWSVDTFDKLWPYTITGAPRIFDGKVLIGNGGAEGAARGYVTAYDAASGKQLWRFYTVPGDPAKPQPNKALEMAAGTWKGDWWNRGGGGTVWDSIVYDPDLKLIYIGTGNGGPWVQRYRSPGGGDNLFLSSIVALKADTGDYVWHYQTTPADEWDFTATQPIILADLRIDGVLRKVLMQAPKNGFFYVLDRVTGKLISARNYVPTSWASGIDMTTGRPIVNAEAHYGVNPVIVTPGPGGGHNWNPMAYSPLTGLVYLPTTEIYYAYSRNPDFKQSPGNMSQLGIGGAGFELTRKAAAEFAEKYARNGLIAWDPVAQKEVWRVPYTGRGSGGVLATAGNLVFQGTIDGTFAAYSADKGRKLWEMPVQQVPIAAPMTYMIDGVQYVAVNAGWGGGIAHAGVVKPLPIPLSAPRLLVFRIGGTAKLPPLVLAGAGPVRPDDTKADAATIAQGGALFATHCATCHGEQARGGIKDLRVMSPQTRAEFLDIVLGGKRREKGMVSFANVLSRPDAEAIQAYLARRANEDWESITKR</sequence>
<feature type="signal peptide" evidence="14">
    <location>
        <begin position="1"/>
        <end position="30"/>
    </location>
</feature>
<feature type="binding site" description="axial binding residue" evidence="12">
    <location>
        <position position="632"/>
    </location>
    <ligand>
        <name>heme c</name>
        <dbReference type="ChEBI" id="CHEBI:61717"/>
    </ligand>
    <ligandPart>
        <name>Fe</name>
        <dbReference type="ChEBI" id="CHEBI:18248"/>
    </ligandPart>
</feature>
<evidence type="ECO:0000256" key="12">
    <source>
        <dbReference type="PIRSR" id="PIRSR617512-3"/>
    </source>
</evidence>
<feature type="domain" description="Cytochrome c" evidence="15">
    <location>
        <begin position="615"/>
        <end position="691"/>
    </location>
</feature>
<dbReference type="InterPro" id="IPR011047">
    <property type="entry name" value="Quinoprotein_ADH-like_sf"/>
</dbReference>
<gene>
    <name evidence="16" type="ORF">KK488_10325</name>
</gene>
<dbReference type="SUPFAM" id="SSF46626">
    <property type="entry name" value="Cytochrome c"/>
    <property type="match status" value="1"/>
</dbReference>
<dbReference type="CDD" id="cd10279">
    <property type="entry name" value="PQQ_ADH_II"/>
    <property type="match status" value="1"/>
</dbReference>
<keyword evidence="6 11" id="KW-0634">PQQ</keyword>
<evidence type="ECO:0000256" key="5">
    <source>
        <dbReference type="ARBA" id="ARBA00022837"/>
    </source>
</evidence>
<feature type="binding site" evidence="11">
    <location>
        <begin position="413"/>
        <end position="414"/>
    </location>
    <ligand>
        <name>pyrroloquinoline quinone</name>
        <dbReference type="ChEBI" id="CHEBI:58442"/>
    </ligand>
</feature>
<keyword evidence="17" id="KW-1185">Reference proteome</keyword>
<keyword evidence="8 12" id="KW-0408">Iron</keyword>
<evidence type="ECO:0000256" key="10">
    <source>
        <dbReference type="PIRSR" id="PIRSR617512-1"/>
    </source>
</evidence>
<dbReference type="InterPro" id="IPR017512">
    <property type="entry name" value="PQQ_MeOH/EtOH_DH"/>
</dbReference>
<dbReference type="EC" id="1.1.2.-" evidence="16"/>
<evidence type="ECO:0000256" key="9">
    <source>
        <dbReference type="ARBA" id="ARBA00023157"/>
    </source>
</evidence>
<dbReference type="SUPFAM" id="SSF50998">
    <property type="entry name" value="Quinoprotein alcohol dehydrogenase-like"/>
    <property type="match status" value="1"/>
</dbReference>
<feature type="binding site" evidence="11">
    <location>
        <position position="261"/>
    </location>
    <ligand>
        <name>pyrroloquinoline quinone</name>
        <dbReference type="ChEBI" id="CHEBI:58442"/>
    </ligand>
</feature>
<proteinExistence type="inferred from homology"/>
<dbReference type="Gene3D" id="1.10.760.10">
    <property type="entry name" value="Cytochrome c-like domain"/>
    <property type="match status" value="1"/>
</dbReference>
<evidence type="ECO:0000313" key="16">
    <source>
        <dbReference type="EMBL" id="MBT2187340.1"/>
    </source>
</evidence>
<feature type="binding site" evidence="12">
    <location>
        <position position="205"/>
    </location>
    <ligand>
        <name>Ca(2+)</name>
        <dbReference type="ChEBI" id="CHEBI:29108"/>
    </ligand>
</feature>
<dbReference type="SMART" id="SM00564">
    <property type="entry name" value="PQQ"/>
    <property type="match status" value="5"/>
</dbReference>
<feature type="binding site" evidence="11">
    <location>
        <position position="91"/>
    </location>
    <ligand>
        <name>pyrroloquinoline quinone</name>
        <dbReference type="ChEBI" id="CHEBI:58442"/>
    </ligand>
</feature>
<dbReference type="InterPro" id="IPR018391">
    <property type="entry name" value="PQQ_b-propeller_rpt"/>
</dbReference>
<evidence type="ECO:0000256" key="4">
    <source>
        <dbReference type="ARBA" id="ARBA00022729"/>
    </source>
</evidence>
<evidence type="ECO:0000256" key="8">
    <source>
        <dbReference type="ARBA" id="ARBA00023004"/>
    </source>
</evidence>
<keyword evidence="7 16" id="KW-0560">Oxidoreductase</keyword>
<evidence type="ECO:0000256" key="14">
    <source>
        <dbReference type="SAM" id="SignalP"/>
    </source>
</evidence>
<evidence type="ECO:0000313" key="17">
    <source>
        <dbReference type="Proteomes" id="UP001138757"/>
    </source>
</evidence>
<accession>A0A9X1DCI0</accession>
<feature type="binding site" description="covalent" evidence="11">
    <location>
        <position position="628"/>
    </location>
    <ligand>
        <name>heme c</name>
        <dbReference type="ChEBI" id="CHEBI:61717"/>
    </ligand>
</feature>
<feature type="binding site" evidence="12">
    <location>
        <position position="281"/>
    </location>
    <ligand>
        <name>Ca(2+)</name>
        <dbReference type="ChEBI" id="CHEBI:29108"/>
    </ligand>
</feature>
<dbReference type="GO" id="GO:0016614">
    <property type="term" value="F:oxidoreductase activity, acting on CH-OH group of donors"/>
    <property type="evidence" value="ECO:0007669"/>
    <property type="project" value="InterPro"/>
</dbReference>
<evidence type="ECO:0000256" key="1">
    <source>
        <dbReference type="ARBA" id="ARBA00008156"/>
    </source>
</evidence>
<keyword evidence="3 12" id="KW-0479">Metal-binding</keyword>
<organism evidence="16 17">
    <name type="scientific">Sphingobium nicotianae</name>
    <dbReference type="NCBI Taxonomy" id="2782607"/>
    <lineage>
        <taxon>Bacteria</taxon>
        <taxon>Pseudomonadati</taxon>
        <taxon>Pseudomonadota</taxon>
        <taxon>Alphaproteobacteria</taxon>
        <taxon>Sphingomonadales</taxon>
        <taxon>Sphingomonadaceae</taxon>
        <taxon>Sphingobium</taxon>
    </lineage>
</organism>
<evidence type="ECO:0000256" key="7">
    <source>
        <dbReference type="ARBA" id="ARBA00023002"/>
    </source>
</evidence>
<dbReference type="GO" id="GO:0020037">
    <property type="term" value="F:heme binding"/>
    <property type="evidence" value="ECO:0007669"/>
    <property type="project" value="InterPro"/>
</dbReference>
<keyword evidence="9 13" id="KW-1015">Disulfide bond</keyword>
<feature type="binding site" description="covalent" evidence="11">
    <location>
        <position position="631"/>
    </location>
    <ligand>
        <name>heme c</name>
        <dbReference type="ChEBI" id="CHEBI:61717"/>
    </ligand>
</feature>
<comment type="cofactor">
    <cofactor evidence="11">
        <name>pyrroloquinoline quinone</name>
        <dbReference type="ChEBI" id="CHEBI:58442"/>
    </cofactor>
    <text evidence="11">Binds 1 PQQ group per subunit.</text>
</comment>
<feature type="binding site" evidence="11">
    <location>
        <begin position="203"/>
        <end position="204"/>
    </location>
    <ligand>
        <name>pyrroloquinoline quinone</name>
        <dbReference type="ChEBI" id="CHEBI:58442"/>
    </ligand>
</feature>
<dbReference type="EMBL" id="JAHGAW010000006">
    <property type="protein sequence ID" value="MBT2187340.1"/>
    <property type="molecule type" value="Genomic_DNA"/>
</dbReference>
<dbReference type="Pfam" id="PF01011">
    <property type="entry name" value="PQQ"/>
    <property type="match status" value="2"/>
</dbReference>
<dbReference type="GO" id="GO:0016020">
    <property type="term" value="C:membrane"/>
    <property type="evidence" value="ECO:0007669"/>
    <property type="project" value="InterPro"/>
</dbReference>
<dbReference type="Gene3D" id="2.140.10.10">
    <property type="entry name" value="Quinoprotein alcohol dehydrogenase-like superfamily"/>
    <property type="match status" value="1"/>
</dbReference>
<evidence type="ECO:0000256" key="11">
    <source>
        <dbReference type="PIRSR" id="PIRSR617512-2"/>
    </source>
</evidence>